<feature type="compositionally biased region" description="Polar residues" evidence="6">
    <location>
        <begin position="1"/>
        <end position="11"/>
    </location>
</feature>
<reference evidence="8 9" key="1">
    <citation type="submission" date="2024-04" db="EMBL/GenBank/DDBJ databases">
        <title>Tritrichomonas musculus Genome.</title>
        <authorList>
            <person name="Alves-Ferreira E."/>
            <person name="Grigg M."/>
            <person name="Lorenzi H."/>
            <person name="Galac M."/>
        </authorList>
    </citation>
    <scope>NUCLEOTIDE SEQUENCE [LARGE SCALE GENOMIC DNA]</scope>
    <source>
        <strain evidence="8 9">EAF2021</strain>
    </source>
</reference>
<proteinExistence type="inferred from homology"/>
<keyword evidence="4" id="KW-0131">Cell cycle</keyword>
<dbReference type="EMBL" id="JAPFFF010000003">
    <property type="protein sequence ID" value="KAK8893441.1"/>
    <property type="molecule type" value="Genomic_DNA"/>
</dbReference>
<dbReference type="InterPro" id="IPR036322">
    <property type="entry name" value="WD40_repeat_dom_sf"/>
</dbReference>
<gene>
    <name evidence="8" type="ORF">M9Y10_021863</name>
</gene>
<evidence type="ECO:0000256" key="1">
    <source>
        <dbReference type="ARBA" id="ARBA00006445"/>
    </source>
</evidence>
<feature type="region of interest" description="Disordered" evidence="6">
    <location>
        <begin position="1"/>
        <end position="72"/>
    </location>
</feature>
<keyword evidence="2 5" id="KW-0853">WD repeat</keyword>
<dbReference type="PROSITE" id="PS50082">
    <property type="entry name" value="WD_REPEATS_2"/>
    <property type="match status" value="3"/>
</dbReference>
<evidence type="ECO:0000313" key="8">
    <source>
        <dbReference type="EMBL" id="KAK8893441.1"/>
    </source>
</evidence>
<dbReference type="PROSITE" id="PS50294">
    <property type="entry name" value="WD_REPEATS_REGION"/>
    <property type="match status" value="1"/>
</dbReference>
<evidence type="ECO:0000259" key="7">
    <source>
        <dbReference type="Pfam" id="PF24807"/>
    </source>
</evidence>
<dbReference type="SUPFAM" id="SSF50978">
    <property type="entry name" value="WD40 repeat-like"/>
    <property type="match status" value="1"/>
</dbReference>
<keyword evidence="3" id="KW-0677">Repeat</keyword>
<dbReference type="InterPro" id="IPR056150">
    <property type="entry name" value="WD40_CDC20-Fz"/>
</dbReference>
<evidence type="ECO:0000313" key="9">
    <source>
        <dbReference type="Proteomes" id="UP001470230"/>
    </source>
</evidence>
<dbReference type="PANTHER" id="PTHR19918:SF1">
    <property type="entry name" value="FIZZY-RELATED PROTEIN HOMOLOG"/>
    <property type="match status" value="1"/>
</dbReference>
<organism evidence="8 9">
    <name type="scientific">Tritrichomonas musculus</name>
    <dbReference type="NCBI Taxonomy" id="1915356"/>
    <lineage>
        <taxon>Eukaryota</taxon>
        <taxon>Metamonada</taxon>
        <taxon>Parabasalia</taxon>
        <taxon>Tritrichomonadida</taxon>
        <taxon>Tritrichomonadidae</taxon>
        <taxon>Tritrichomonas</taxon>
    </lineage>
</organism>
<evidence type="ECO:0000256" key="5">
    <source>
        <dbReference type="PROSITE-ProRule" id="PRU00221"/>
    </source>
</evidence>
<evidence type="ECO:0000256" key="4">
    <source>
        <dbReference type="ARBA" id="ARBA00023306"/>
    </source>
</evidence>
<accession>A0ABR2KQX9</accession>
<dbReference type="Pfam" id="PF24807">
    <property type="entry name" value="WD40_CDC20-Fz"/>
    <property type="match status" value="1"/>
</dbReference>
<dbReference type="Proteomes" id="UP001470230">
    <property type="component" value="Unassembled WGS sequence"/>
</dbReference>
<sequence length="424" mass="47449">MEYSDLLSQTPKKNRTSNDRFFSPNRRPPQPHRVSITPDRDLHRRLSRLSTNLPPLPENQRTNSPRPSYCSPLFQSQSQEVFSIGRRKSSLTGNQSSQPNSPSTSRTKTLPAKPTHTTVIDNISTDFYITPMDWSKRNTIAFALTDRMIFINPKTMEITEPINTPEDIVSVKFNLMGDKLFFGSDGGCATIYDMVISEPITDFDLFESSVLNADWKENTIISGGRDGQVGIIDIRDEDPVVEVIEGHSEEICAIKIHPEKQVFATCGNDCVVKIWDQRNLSGPLITFAEHEAAIRAAAFSPISNDIIATGGGTADKKIKMWNINTGETIKTIDTGSQVCNLYWSSDYNEILSTHGFSQNHLALWKGTDLTPVASFHTHKQRVLYMSVSPDLTTIATAAPGDTMQIWKMFPQRNPLLSQSLLLLR</sequence>
<protein>
    <recommendedName>
        <fullName evidence="7">CDC20/Fizzy WD40 domain-containing protein</fullName>
    </recommendedName>
</protein>
<evidence type="ECO:0000256" key="2">
    <source>
        <dbReference type="ARBA" id="ARBA00022574"/>
    </source>
</evidence>
<evidence type="ECO:0000256" key="3">
    <source>
        <dbReference type="ARBA" id="ARBA00022737"/>
    </source>
</evidence>
<comment type="similarity">
    <text evidence="1">Belongs to the WD repeat CDC20/Fizzy family.</text>
</comment>
<feature type="repeat" description="WD" evidence="5">
    <location>
        <begin position="244"/>
        <end position="276"/>
    </location>
</feature>
<dbReference type="InterPro" id="IPR033010">
    <property type="entry name" value="Cdc20/Fizzy"/>
</dbReference>
<dbReference type="PANTHER" id="PTHR19918">
    <property type="entry name" value="CELL DIVISION CYCLE 20 CDC20 FIZZY -RELATED"/>
    <property type="match status" value="1"/>
</dbReference>
<dbReference type="InterPro" id="IPR015943">
    <property type="entry name" value="WD40/YVTN_repeat-like_dom_sf"/>
</dbReference>
<feature type="domain" description="CDC20/Fizzy WD40" evidence="7">
    <location>
        <begin position="122"/>
        <end position="406"/>
    </location>
</feature>
<dbReference type="Gene3D" id="2.130.10.10">
    <property type="entry name" value="YVTN repeat-like/Quinoprotein amine dehydrogenase"/>
    <property type="match status" value="1"/>
</dbReference>
<feature type="repeat" description="WD" evidence="5">
    <location>
        <begin position="375"/>
        <end position="408"/>
    </location>
</feature>
<dbReference type="InterPro" id="IPR001680">
    <property type="entry name" value="WD40_rpt"/>
</dbReference>
<comment type="caution">
    <text evidence="8">The sequence shown here is derived from an EMBL/GenBank/DDBJ whole genome shotgun (WGS) entry which is preliminary data.</text>
</comment>
<dbReference type="SMART" id="SM00320">
    <property type="entry name" value="WD40"/>
    <property type="match status" value="5"/>
</dbReference>
<evidence type="ECO:0000256" key="6">
    <source>
        <dbReference type="SAM" id="MobiDB-lite"/>
    </source>
</evidence>
<feature type="region of interest" description="Disordered" evidence="6">
    <location>
        <begin position="84"/>
        <end position="113"/>
    </location>
</feature>
<keyword evidence="9" id="KW-1185">Reference proteome</keyword>
<feature type="repeat" description="WD" evidence="5">
    <location>
        <begin position="287"/>
        <end position="331"/>
    </location>
</feature>
<feature type="compositionally biased region" description="Low complexity" evidence="6">
    <location>
        <begin position="92"/>
        <end position="105"/>
    </location>
</feature>
<name>A0ABR2KQX9_9EUKA</name>